<reference evidence="2" key="2">
    <citation type="submission" date="2023-06" db="EMBL/GenBank/DDBJ databases">
        <authorList>
            <consortium name="Lawrence Berkeley National Laboratory"/>
            <person name="Haridas S."/>
            <person name="Hensen N."/>
            <person name="Bonometti L."/>
            <person name="Westerberg I."/>
            <person name="Brannstrom I.O."/>
            <person name="Guillou S."/>
            <person name="Cros-Aarteil S."/>
            <person name="Calhoun S."/>
            <person name="Kuo A."/>
            <person name="Mondo S."/>
            <person name="Pangilinan J."/>
            <person name="Riley R."/>
            <person name="Labutti K."/>
            <person name="Andreopoulos B."/>
            <person name="Lipzen A."/>
            <person name="Chen C."/>
            <person name="Yanf M."/>
            <person name="Daum C."/>
            <person name="Ng V."/>
            <person name="Clum A."/>
            <person name="Steindorff A."/>
            <person name="Ohm R."/>
            <person name="Martin F."/>
            <person name="Silar P."/>
            <person name="Natvig D."/>
            <person name="Lalanne C."/>
            <person name="Gautier V."/>
            <person name="Ament-Velasquez S.L."/>
            <person name="Kruys A."/>
            <person name="Hutchinson M.I."/>
            <person name="Powell A.J."/>
            <person name="Barry K."/>
            <person name="Miller A.N."/>
            <person name="Grigoriev I.V."/>
            <person name="Debuchy R."/>
            <person name="Gladieux P."/>
            <person name="Thoren M.H."/>
            <person name="Johannesson H."/>
        </authorList>
    </citation>
    <scope>NUCLEOTIDE SEQUENCE</scope>
    <source>
        <strain evidence="2">CBS 560.94</strain>
    </source>
</reference>
<feature type="region of interest" description="Disordered" evidence="1">
    <location>
        <begin position="727"/>
        <end position="777"/>
    </location>
</feature>
<dbReference type="GeneID" id="87867051"/>
<feature type="region of interest" description="Disordered" evidence="1">
    <location>
        <begin position="1"/>
        <end position="22"/>
    </location>
</feature>
<feature type="compositionally biased region" description="Low complexity" evidence="1">
    <location>
        <begin position="992"/>
        <end position="1001"/>
    </location>
</feature>
<feature type="compositionally biased region" description="Polar residues" evidence="1">
    <location>
        <begin position="1"/>
        <end position="19"/>
    </location>
</feature>
<evidence type="ECO:0000256" key="1">
    <source>
        <dbReference type="SAM" id="MobiDB-lite"/>
    </source>
</evidence>
<evidence type="ECO:0000313" key="2">
    <source>
        <dbReference type="EMBL" id="KAK3338090.1"/>
    </source>
</evidence>
<evidence type="ECO:0008006" key="4">
    <source>
        <dbReference type="Google" id="ProtNLM"/>
    </source>
</evidence>
<comment type="caution">
    <text evidence="2">The sequence shown here is derived from an EMBL/GenBank/DDBJ whole genome shotgun (WGS) entry which is preliminary data.</text>
</comment>
<feature type="compositionally biased region" description="Polar residues" evidence="1">
    <location>
        <begin position="843"/>
        <end position="853"/>
    </location>
</feature>
<keyword evidence="3" id="KW-1185">Reference proteome</keyword>
<evidence type="ECO:0000313" key="3">
    <source>
        <dbReference type="Proteomes" id="UP001278500"/>
    </source>
</evidence>
<feature type="region of interest" description="Disordered" evidence="1">
    <location>
        <begin position="109"/>
        <end position="179"/>
    </location>
</feature>
<reference evidence="2" key="1">
    <citation type="journal article" date="2023" name="Mol. Phylogenet. Evol.">
        <title>Genome-scale phylogeny and comparative genomics of the fungal order Sordariales.</title>
        <authorList>
            <person name="Hensen N."/>
            <person name="Bonometti L."/>
            <person name="Westerberg I."/>
            <person name="Brannstrom I.O."/>
            <person name="Guillou S."/>
            <person name="Cros-Aarteil S."/>
            <person name="Calhoun S."/>
            <person name="Haridas S."/>
            <person name="Kuo A."/>
            <person name="Mondo S."/>
            <person name="Pangilinan J."/>
            <person name="Riley R."/>
            <person name="LaButti K."/>
            <person name="Andreopoulos B."/>
            <person name="Lipzen A."/>
            <person name="Chen C."/>
            <person name="Yan M."/>
            <person name="Daum C."/>
            <person name="Ng V."/>
            <person name="Clum A."/>
            <person name="Steindorff A."/>
            <person name="Ohm R.A."/>
            <person name="Martin F."/>
            <person name="Silar P."/>
            <person name="Natvig D.O."/>
            <person name="Lalanne C."/>
            <person name="Gautier V."/>
            <person name="Ament-Velasquez S.L."/>
            <person name="Kruys A."/>
            <person name="Hutchinson M.I."/>
            <person name="Powell A.J."/>
            <person name="Barry K."/>
            <person name="Miller A.N."/>
            <person name="Grigoriev I.V."/>
            <person name="Debuchy R."/>
            <person name="Gladieux P."/>
            <person name="Hiltunen Thoren M."/>
            <person name="Johannesson H."/>
        </authorList>
    </citation>
    <scope>NUCLEOTIDE SEQUENCE</scope>
    <source>
        <strain evidence="2">CBS 560.94</strain>
    </source>
</reference>
<feature type="compositionally biased region" description="Low complexity" evidence="1">
    <location>
        <begin position="854"/>
        <end position="917"/>
    </location>
</feature>
<feature type="compositionally biased region" description="Gly residues" evidence="1">
    <location>
        <begin position="978"/>
        <end position="991"/>
    </location>
</feature>
<feature type="compositionally biased region" description="Basic and acidic residues" evidence="1">
    <location>
        <begin position="766"/>
        <end position="777"/>
    </location>
</feature>
<organism evidence="2 3">
    <name type="scientific">Neurospora tetraspora</name>
    <dbReference type="NCBI Taxonomy" id="94610"/>
    <lineage>
        <taxon>Eukaryota</taxon>
        <taxon>Fungi</taxon>
        <taxon>Dikarya</taxon>
        <taxon>Ascomycota</taxon>
        <taxon>Pezizomycotina</taxon>
        <taxon>Sordariomycetes</taxon>
        <taxon>Sordariomycetidae</taxon>
        <taxon>Sordariales</taxon>
        <taxon>Sordariaceae</taxon>
        <taxon>Neurospora</taxon>
    </lineage>
</organism>
<sequence>MPSSNCLSRSTNPTQTGSWPSPFARLTWQVQQLCDQFKPPNPHFHSPQTPPPAVSPMPIAKPPKVRFGGHHLYDDDDGDDDSEPDMTTITVTITVTRTVTKTIIPTTTFPTVSRKDRPTVKMAKKKKTSAEDNASEVQSPAVPATQDPASGSGSGSGSGSKKTAKTKASTQPQQQPPPVPALIICRNKHWRYISSFHGPWLQLPPEILETLANLNYNTPRPRPIDPSVFFDLVKIRRLVDDATNLAVRAASGVATVSQHNMSGGPHHALGLFGPGGQTKLSRERKHRMREQATQKLSKAYHLDEIASSVATMQSASPLEEVASLVLQRNPQDADAKYVHFFHEKIPSRQLAQCTNLDALSEIISEKSTQGEPLRTRATVRIFKEDFEGAIADLTEALRIHRFYRLPQNAPKHHNHPQARSGGPRHEDVVLKEEEQPNSLEIQLLFQRAGVYLTIACQHVQAAFPSKPAEAKSAAGKAANGDISDDGNTPQAIPVLTPAEQDAQKKVMEARKLVRHNAKRALKDYINYLSHFEYSPDLPIEIAEDFARKVNYAANGVRVPRSFSHASRSDSPVTGEPGESQPTHRIFALSDLFAASPPADLPPYPSTELTPVRPQQQQPTFAAFQTTTETLTYHPLMNDALHALLLCHCLIQTSAKELLRHAYMVARLARLADGYPIFQASRSPARADWTEVLRASGNFIQLAGTWEDLCAPAPLPLFQPSATGGGSVPVALPGPIRQNKTLPPPPTGGPAEPGAIVRSTSSNDTNHAADAEKQRKERIQHQAIIDALGDDRIKDEASFRMAVKARQLRAENDYRLDNAVAAMDAKLTGRDFESLALEAPPPKDNTTATNGSKPTSQPTNGSGSTSTSTALTRTTPSTANGNSTPTTTNTNGVTKPPNSTTTNGSGTAQAQTQTQPTQNIRRWSVDDGKEYPISTDRASAIARWLLEAPPNAGLTSGSGDGTARKKKKKVVSKNRAGSGSAGGLGAGAGVGAGASCTGTGDV</sequence>
<feature type="compositionally biased region" description="Pro residues" evidence="1">
    <location>
        <begin position="48"/>
        <end position="61"/>
    </location>
</feature>
<feature type="compositionally biased region" description="Acidic residues" evidence="1">
    <location>
        <begin position="74"/>
        <end position="84"/>
    </location>
</feature>
<feature type="region of interest" description="Disordered" evidence="1">
    <location>
        <begin position="834"/>
        <end position="930"/>
    </location>
</feature>
<dbReference type="EMBL" id="JAUEPP010000008">
    <property type="protein sequence ID" value="KAK3338090.1"/>
    <property type="molecule type" value="Genomic_DNA"/>
</dbReference>
<feature type="region of interest" description="Disordered" evidence="1">
    <location>
        <begin position="949"/>
        <end position="1001"/>
    </location>
</feature>
<dbReference type="RefSeq" id="XP_062677541.1">
    <property type="nucleotide sequence ID" value="XM_062829897.1"/>
</dbReference>
<dbReference type="AlphaFoldDB" id="A0AAE0MMZ8"/>
<gene>
    <name evidence="2" type="ORF">B0H65DRAFT_552583</name>
</gene>
<proteinExistence type="predicted"/>
<dbReference type="Proteomes" id="UP001278500">
    <property type="component" value="Unassembled WGS sequence"/>
</dbReference>
<name>A0AAE0MMZ8_9PEZI</name>
<protein>
    <recommendedName>
        <fullName evidence="4">Histidine kinase group protein</fullName>
    </recommendedName>
</protein>
<accession>A0AAE0MMZ8</accession>
<feature type="region of interest" description="Disordered" evidence="1">
    <location>
        <begin position="38"/>
        <end position="85"/>
    </location>
</feature>